<dbReference type="Proteomes" id="UP000199648">
    <property type="component" value="Unassembled WGS sequence"/>
</dbReference>
<dbReference type="AlphaFoldDB" id="A0A1G5Q8Y3"/>
<evidence type="ECO:0000313" key="4">
    <source>
        <dbReference type="Proteomes" id="UP000199648"/>
    </source>
</evidence>
<dbReference type="RefSeq" id="WP_092994776.1">
    <property type="nucleotide sequence ID" value="NZ_FMWD01000004.1"/>
</dbReference>
<evidence type="ECO:0000256" key="1">
    <source>
        <dbReference type="SAM" id="Coils"/>
    </source>
</evidence>
<evidence type="ECO:0000313" key="3">
    <source>
        <dbReference type="EMBL" id="SCZ57719.1"/>
    </source>
</evidence>
<dbReference type="Gene3D" id="1.10.287.1490">
    <property type="match status" value="1"/>
</dbReference>
<gene>
    <name evidence="3" type="ORF">SAMN03097708_01493</name>
</gene>
<dbReference type="EMBL" id="FMWD01000004">
    <property type="protein sequence ID" value="SCZ57719.1"/>
    <property type="molecule type" value="Genomic_DNA"/>
</dbReference>
<proteinExistence type="predicted"/>
<keyword evidence="4" id="KW-1185">Reference proteome</keyword>
<evidence type="ECO:0000256" key="2">
    <source>
        <dbReference type="SAM" id="Phobius"/>
    </source>
</evidence>
<dbReference type="OrthoDB" id="5622869at2"/>
<sequence length="312" mass="35943">MDSQGFVDLRQNGHSHGQGESFWPSFTDIMMVVVMIFIITSTVLIVRNWELVVELQNTVAAERQAAALAASRQETNESLESQLARLQSELSEAHIRNLRLAEENSDVQKALADREQRILSLRAENQQLDSRREVLERRTAALSRDLERTSAERETLQAQYEQRGERIKRINAQLQQLEETLAERLAELGTVRQERAAARQQLAGLRADYETLDAKYQELIKPARTAEDREVVAVRYRRVDGEARIQLRGPGEAAFAELSEAELHERLSALKNRYEKELYVKIIIPSESGLSYNEAWSFTQNLLSRYDYYYQD</sequence>
<dbReference type="SUPFAM" id="SSF90257">
    <property type="entry name" value="Myosin rod fragments"/>
    <property type="match status" value="1"/>
</dbReference>
<keyword evidence="2" id="KW-0812">Transmembrane</keyword>
<accession>A0A1G5Q8Y3</accession>
<name>A0A1G5Q8Y3_9GAMM</name>
<feature type="coiled-coil region" evidence="1">
    <location>
        <begin position="69"/>
        <end position="215"/>
    </location>
</feature>
<keyword evidence="2" id="KW-1133">Transmembrane helix</keyword>
<keyword evidence="1" id="KW-0175">Coiled coil</keyword>
<feature type="transmembrane region" description="Helical" evidence="2">
    <location>
        <begin position="29"/>
        <end position="46"/>
    </location>
</feature>
<keyword evidence="2" id="KW-0472">Membrane</keyword>
<evidence type="ECO:0008006" key="5">
    <source>
        <dbReference type="Google" id="ProtNLM"/>
    </source>
</evidence>
<protein>
    <recommendedName>
        <fullName evidence="5">Chromosome partition protein Smc</fullName>
    </recommendedName>
</protein>
<dbReference type="STRING" id="415747.SAMN03097708_01493"/>
<organism evidence="3 4">
    <name type="scientific">Thiohalomonas denitrificans</name>
    <dbReference type="NCBI Taxonomy" id="415747"/>
    <lineage>
        <taxon>Bacteria</taxon>
        <taxon>Pseudomonadati</taxon>
        <taxon>Pseudomonadota</taxon>
        <taxon>Gammaproteobacteria</taxon>
        <taxon>Thiohalomonadales</taxon>
        <taxon>Thiohalomonadaceae</taxon>
        <taxon>Thiohalomonas</taxon>
    </lineage>
</organism>
<reference evidence="3 4" key="1">
    <citation type="submission" date="2016-10" db="EMBL/GenBank/DDBJ databases">
        <authorList>
            <person name="de Groot N.N."/>
        </authorList>
    </citation>
    <scope>NUCLEOTIDE SEQUENCE [LARGE SCALE GENOMIC DNA]</scope>
    <source>
        <strain evidence="3 4">HLD2</strain>
    </source>
</reference>